<proteinExistence type="predicted"/>
<protein>
    <submittedName>
        <fullName evidence="3">Acid phosphatase protein</fullName>
    </submittedName>
</protein>
<gene>
    <name evidence="3" type="ORF">GTA08_BOTSDO07405</name>
</gene>
<evidence type="ECO:0000313" key="3">
    <source>
        <dbReference type="EMBL" id="KAF4304158.1"/>
    </source>
</evidence>
<dbReference type="InterPro" id="IPR021514">
    <property type="entry name" value="DUF3176"/>
</dbReference>
<dbReference type="Pfam" id="PF11374">
    <property type="entry name" value="DUF3176"/>
    <property type="match status" value="1"/>
</dbReference>
<dbReference type="PANTHER" id="PTHR35394">
    <property type="entry name" value="DUF3176 DOMAIN-CONTAINING PROTEIN"/>
    <property type="match status" value="1"/>
</dbReference>
<feature type="compositionally biased region" description="Low complexity" evidence="1">
    <location>
        <begin position="14"/>
        <end position="27"/>
    </location>
</feature>
<dbReference type="EMBL" id="WWBZ02000051">
    <property type="protein sequence ID" value="KAF4304158.1"/>
    <property type="molecule type" value="Genomic_DNA"/>
</dbReference>
<sequence length="640" mass="68441">MAYQPAVHERTVSSDDSISVSQSSNSNGETPSVRKSFHSVDIRDISSDCESPNASARCSNLSFTAAEKLSEKIQFNGKSIVKPSHFSKSGSWTFEIVSLLFAVASVAAIIGVLARFDGKPLPSWPYDITLNAMIALLATLANASLAVPLTSGLSQLKWIRFKTGRAPLADMEVFDEASRGTLGALKMLVKLRGGFTGAFGCLITLLAITIGPFSQQIATYRARTTSSPIGATSFRALNYTGALPGNRALEGFVPILPMKAATYNGLFAENGKPWTSLPVNCQTGNCTWEPFETLAVCNECVDMTAYMARYCPNGAPDDGNMTTCGWSLPSGAVLNSSSEVFSMTSLFPSAYSDMSYSTIMKLIFMGTESQSGLAGDLVPWATQCTLSACVQTLSARVTNGELSENITHSTSNTSVPTGGAPATLEPILIGSNAQGPGTPPFLISMEAMLGMRTWFGELFANGSASRNDRFINQTIATGDSVLVNLTVGISSGQTFFDTDIVQAFYWNYYEYAGGIDMLMRDLAVSVSVAFRTFTGGVEVGGAALAVESFVHVRWGFVSVPVLAVVLTAGFLGAAVWRSWRCGARLWKSSALAMLFHGLDGDARERFERLEVLEVQKREAKGVKVQLDDGRSDGGASLLRM</sequence>
<evidence type="ECO:0000256" key="2">
    <source>
        <dbReference type="SAM" id="Phobius"/>
    </source>
</evidence>
<dbReference type="OrthoDB" id="5376804at2759"/>
<keyword evidence="2" id="KW-0472">Membrane</keyword>
<dbReference type="PANTHER" id="PTHR35394:SF6">
    <property type="entry name" value="DUF3176 DOMAIN-CONTAINING PROTEIN"/>
    <property type="match status" value="1"/>
</dbReference>
<comment type="caution">
    <text evidence="3">The sequence shown here is derived from an EMBL/GenBank/DDBJ whole genome shotgun (WGS) entry which is preliminary data.</text>
</comment>
<dbReference type="Proteomes" id="UP000572817">
    <property type="component" value="Unassembled WGS sequence"/>
</dbReference>
<evidence type="ECO:0000256" key="1">
    <source>
        <dbReference type="SAM" id="MobiDB-lite"/>
    </source>
</evidence>
<organism evidence="3 4">
    <name type="scientific">Botryosphaeria dothidea</name>
    <dbReference type="NCBI Taxonomy" id="55169"/>
    <lineage>
        <taxon>Eukaryota</taxon>
        <taxon>Fungi</taxon>
        <taxon>Dikarya</taxon>
        <taxon>Ascomycota</taxon>
        <taxon>Pezizomycotina</taxon>
        <taxon>Dothideomycetes</taxon>
        <taxon>Dothideomycetes incertae sedis</taxon>
        <taxon>Botryosphaeriales</taxon>
        <taxon>Botryosphaeriaceae</taxon>
        <taxon>Botryosphaeria</taxon>
    </lineage>
</organism>
<accession>A0A8H4IS22</accession>
<reference evidence="3" key="1">
    <citation type="submission" date="2020-04" db="EMBL/GenBank/DDBJ databases">
        <title>Genome Assembly and Annotation of Botryosphaeria dothidea sdau 11-99, a Latent Pathogen of Apple Fruit Ring Rot in China.</title>
        <authorList>
            <person name="Yu C."/>
            <person name="Diao Y."/>
            <person name="Lu Q."/>
            <person name="Zhao J."/>
            <person name="Cui S."/>
            <person name="Peng C."/>
            <person name="He B."/>
            <person name="Liu H."/>
        </authorList>
    </citation>
    <scope>NUCLEOTIDE SEQUENCE [LARGE SCALE GENOMIC DNA]</scope>
    <source>
        <strain evidence="3">Sdau11-99</strain>
    </source>
</reference>
<evidence type="ECO:0000313" key="4">
    <source>
        <dbReference type="Proteomes" id="UP000572817"/>
    </source>
</evidence>
<dbReference type="AlphaFoldDB" id="A0A8H4IS22"/>
<keyword evidence="4" id="KW-1185">Reference proteome</keyword>
<feature type="region of interest" description="Disordered" evidence="1">
    <location>
        <begin position="1"/>
        <end position="35"/>
    </location>
</feature>
<feature type="transmembrane region" description="Helical" evidence="2">
    <location>
        <begin position="195"/>
        <end position="213"/>
    </location>
</feature>
<keyword evidence="2" id="KW-1133">Transmembrane helix</keyword>
<feature type="transmembrane region" description="Helical" evidence="2">
    <location>
        <begin position="92"/>
        <end position="116"/>
    </location>
</feature>
<name>A0A8H4IS22_9PEZI</name>
<keyword evidence="2" id="KW-0812">Transmembrane</keyword>
<feature type="transmembrane region" description="Helical" evidence="2">
    <location>
        <begin position="128"/>
        <end position="150"/>
    </location>
</feature>
<feature type="transmembrane region" description="Helical" evidence="2">
    <location>
        <begin position="554"/>
        <end position="576"/>
    </location>
</feature>